<dbReference type="RefSeq" id="WP_134510841.1">
    <property type="nucleotide sequence ID" value="NZ_SOFM01000049.1"/>
</dbReference>
<dbReference type="AlphaFoldDB" id="A0A4R8W0J2"/>
<evidence type="ECO:0000256" key="1">
    <source>
        <dbReference type="SAM" id="SignalP"/>
    </source>
</evidence>
<reference evidence="2 3" key="1">
    <citation type="submission" date="2019-03" db="EMBL/GenBank/DDBJ databases">
        <title>Genomics of glacier-inhabiting Cryobacterium strains.</title>
        <authorList>
            <person name="Liu Q."/>
            <person name="Xin Y.-H."/>
        </authorList>
    </citation>
    <scope>NUCLEOTIDE SEQUENCE [LARGE SCALE GENOMIC DNA]</scope>
    <source>
        <strain evidence="2 3">RHLT2-21</strain>
    </source>
</reference>
<accession>A0A4R8W0J2</accession>
<feature type="signal peptide" evidence="1">
    <location>
        <begin position="1"/>
        <end position="29"/>
    </location>
</feature>
<sequence length="364" mass="36044">MKLTKKMRFAAVGIVSLSLVAGAAAVASAAVQTNGSDGPFYVFDRNIALVTDPTTVFQWNSDNFASGAATSYDVPTMCPIASTGASIFLSDVGSERTVLSWKATALSAFNPQPAVAGTKEVIAATLTPITLINGLPGQAAVKAAGGTYSLGMACTTNNGVTVVGAFYRTIHVTAGTGAYTVDAQADVAVTPTPTPTPTAPAGTTGDVALAPTVAAASNGVLSFSVPAGAAATFGAPTLVNNKSTTVGTLGAVTVADGRIVTRNGWDLTANVADFKKSTDAANTISNKQLGFVPTVTAVGTDATGVTAAAAQTAGTASYPAAFASGAAANTVGNTVLNAALTFVAPQEKAAGTYTSVMTLTVVSK</sequence>
<evidence type="ECO:0008006" key="4">
    <source>
        <dbReference type="Google" id="ProtNLM"/>
    </source>
</evidence>
<evidence type="ECO:0000313" key="2">
    <source>
        <dbReference type="EMBL" id="TFB99958.1"/>
    </source>
</evidence>
<protein>
    <recommendedName>
        <fullName evidence="4">WxL domain-containing protein</fullName>
    </recommendedName>
</protein>
<name>A0A4R8W0J2_9MICO</name>
<dbReference type="EMBL" id="SOFM01000049">
    <property type="protein sequence ID" value="TFB99958.1"/>
    <property type="molecule type" value="Genomic_DNA"/>
</dbReference>
<comment type="caution">
    <text evidence="2">The sequence shown here is derived from an EMBL/GenBank/DDBJ whole genome shotgun (WGS) entry which is preliminary data.</text>
</comment>
<gene>
    <name evidence="2" type="ORF">E3O32_16095</name>
</gene>
<evidence type="ECO:0000313" key="3">
    <source>
        <dbReference type="Proteomes" id="UP000297643"/>
    </source>
</evidence>
<proteinExistence type="predicted"/>
<feature type="chain" id="PRO_5020803865" description="WxL domain-containing protein" evidence="1">
    <location>
        <begin position="30"/>
        <end position="364"/>
    </location>
</feature>
<keyword evidence="3" id="KW-1185">Reference proteome</keyword>
<dbReference type="Proteomes" id="UP000297643">
    <property type="component" value="Unassembled WGS sequence"/>
</dbReference>
<organism evidence="2 3">
    <name type="scientific">Cryobacterium mannosilyticum</name>
    <dbReference type="NCBI Taxonomy" id="1259190"/>
    <lineage>
        <taxon>Bacteria</taxon>
        <taxon>Bacillati</taxon>
        <taxon>Actinomycetota</taxon>
        <taxon>Actinomycetes</taxon>
        <taxon>Micrococcales</taxon>
        <taxon>Microbacteriaceae</taxon>
        <taxon>Cryobacterium</taxon>
    </lineage>
</organism>
<keyword evidence="1" id="KW-0732">Signal</keyword>